<evidence type="ECO:0000256" key="13">
    <source>
        <dbReference type="ARBA" id="ARBA00068528"/>
    </source>
</evidence>
<dbReference type="GO" id="GO:0008270">
    <property type="term" value="F:zinc ion binding"/>
    <property type="evidence" value="ECO:0007669"/>
    <property type="project" value="UniProtKB-KW"/>
</dbReference>
<feature type="region of interest" description="Disordered" evidence="15">
    <location>
        <begin position="1"/>
        <end position="20"/>
    </location>
</feature>
<dbReference type="SUPFAM" id="SSF57667">
    <property type="entry name" value="beta-beta-alpha zinc fingers"/>
    <property type="match status" value="1"/>
</dbReference>
<evidence type="ECO:0000256" key="9">
    <source>
        <dbReference type="ARBA" id="ARBA00023163"/>
    </source>
</evidence>
<sequence length="259" mass="29185">MNSTATTTTPPLKKDQSRPYKCPHCDKAFHRLEHQTRHIRTHTGEKPHQCTYEGCNKRFSRSDELTRHLRIHTNPNSRKNRKEKKPKIEKKIDLELPPSISSPRPSLAKNLSSIEILANAASKELQSLQSKSFPSLTNYFQHNNLSQFSNIISQQGYLENRHRVLEEDDLDYVKQRLKRSRPTSPKPKNYTLPNSPIMGFSAATTPSISTSNSSTNLSSLAMTAARSTTPLHSTLQTPKMSPSSSDALPSLKSLNLPTE</sequence>
<keyword evidence="5 14" id="KW-0863">Zinc-finger</keyword>
<evidence type="ECO:0000256" key="7">
    <source>
        <dbReference type="ARBA" id="ARBA00023015"/>
    </source>
</evidence>
<evidence type="ECO:0000256" key="11">
    <source>
        <dbReference type="ARBA" id="ARBA00038023"/>
    </source>
</evidence>
<dbReference type="GO" id="GO:0000433">
    <property type="term" value="P:carbon catabolite repression of transcription from RNA polymerase II promoter by glucose"/>
    <property type="evidence" value="ECO:0007669"/>
    <property type="project" value="TreeGrafter"/>
</dbReference>
<dbReference type="Pfam" id="PF00096">
    <property type="entry name" value="zf-C2H2"/>
    <property type="match status" value="2"/>
</dbReference>
<dbReference type="AlphaFoldDB" id="A0A9W4XMB2"/>
<dbReference type="InterPro" id="IPR051007">
    <property type="entry name" value="creA/MIG_C2H2-ZnF"/>
</dbReference>
<evidence type="ECO:0000256" key="12">
    <source>
        <dbReference type="ARBA" id="ARBA00056233"/>
    </source>
</evidence>
<evidence type="ECO:0000256" key="4">
    <source>
        <dbReference type="ARBA" id="ARBA00022737"/>
    </source>
</evidence>
<evidence type="ECO:0000313" key="18">
    <source>
        <dbReference type="Proteomes" id="UP001152885"/>
    </source>
</evidence>
<comment type="function">
    <text evidence="12">Involved in glucose repression of glucose metabolism genes.</text>
</comment>
<feature type="domain" description="C2H2-type" evidence="16">
    <location>
        <begin position="48"/>
        <end position="77"/>
    </location>
</feature>
<accession>A0A9W4XMB2</accession>
<evidence type="ECO:0000256" key="2">
    <source>
        <dbReference type="ARBA" id="ARBA00022491"/>
    </source>
</evidence>
<dbReference type="InterPro" id="IPR036236">
    <property type="entry name" value="Znf_C2H2_sf"/>
</dbReference>
<dbReference type="OrthoDB" id="654211at2759"/>
<feature type="compositionally biased region" description="Basic residues" evidence="15">
    <location>
        <begin position="78"/>
        <end position="88"/>
    </location>
</feature>
<dbReference type="Proteomes" id="UP001152885">
    <property type="component" value="Unassembled WGS sequence"/>
</dbReference>
<keyword evidence="8" id="KW-0238">DNA-binding</keyword>
<gene>
    <name evidence="17" type="ORF">CANVERA_P3602</name>
</gene>
<dbReference type="GO" id="GO:0005737">
    <property type="term" value="C:cytoplasm"/>
    <property type="evidence" value="ECO:0007669"/>
    <property type="project" value="TreeGrafter"/>
</dbReference>
<evidence type="ECO:0000256" key="10">
    <source>
        <dbReference type="ARBA" id="ARBA00023242"/>
    </source>
</evidence>
<evidence type="ECO:0000256" key="1">
    <source>
        <dbReference type="ARBA" id="ARBA00004123"/>
    </source>
</evidence>
<keyword evidence="6" id="KW-0862">Zinc</keyword>
<keyword evidence="10" id="KW-0539">Nucleus</keyword>
<feature type="domain" description="C2H2-type" evidence="16">
    <location>
        <begin position="20"/>
        <end position="47"/>
    </location>
</feature>
<name>A0A9W4XMB2_9ASCO</name>
<comment type="subcellular location">
    <subcellularLocation>
        <location evidence="1">Nucleus</location>
    </subcellularLocation>
</comment>
<dbReference type="GO" id="GO:0000978">
    <property type="term" value="F:RNA polymerase II cis-regulatory region sequence-specific DNA binding"/>
    <property type="evidence" value="ECO:0007669"/>
    <property type="project" value="TreeGrafter"/>
</dbReference>
<dbReference type="FunFam" id="3.30.160.60:FF:000089">
    <property type="entry name" value="DNA-binding protein creA"/>
    <property type="match status" value="1"/>
</dbReference>
<protein>
    <recommendedName>
        <fullName evidence="13">Regulatory protein MIG1</fullName>
    </recommendedName>
</protein>
<keyword evidence="3" id="KW-0479">Metal-binding</keyword>
<evidence type="ECO:0000256" key="6">
    <source>
        <dbReference type="ARBA" id="ARBA00022833"/>
    </source>
</evidence>
<dbReference type="SMART" id="SM00355">
    <property type="entry name" value="ZnF_C2H2"/>
    <property type="match status" value="2"/>
</dbReference>
<dbReference type="EMBL" id="CANTUO010000003">
    <property type="protein sequence ID" value="CAI5759093.1"/>
    <property type="molecule type" value="Genomic_DNA"/>
</dbReference>
<feature type="region of interest" description="Disordered" evidence="15">
    <location>
        <begin position="71"/>
        <end position="90"/>
    </location>
</feature>
<organism evidence="17 18">
    <name type="scientific">Candida verbasci</name>
    <dbReference type="NCBI Taxonomy" id="1227364"/>
    <lineage>
        <taxon>Eukaryota</taxon>
        <taxon>Fungi</taxon>
        <taxon>Dikarya</taxon>
        <taxon>Ascomycota</taxon>
        <taxon>Saccharomycotina</taxon>
        <taxon>Pichiomycetes</taxon>
        <taxon>Debaryomycetaceae</taxon>
        <taxon>Candida/Lodderomyces clade</taxon>
        <taxon>Candida</taxon>
    </lineage>
</organism>
<reference evidence="17" key="1">
    <citation type="submission" date="2022-12" db="EMBL/GenBank/DDBJ databases">
        <authorList>
            <person name="Brejova B."/>
        </authorList>
    </citation>
    <scope>NUCLEOTIDE SEQUENCE</scope>
</reference>
<dbReference type="PANTHER" id="PTHR47428:SF1">
    <property type="entry name" value="REGULATORY PROTEIN MIG1-RELATED"/>
    <property type="match status" value="1"/>
</dbReference>
<feature type="region of interest" description="Disordered" evidence="15">
    <location>
        <begin position="177"/>
        <end position="197"/>
    </location>
</feature>
<comment type="caution">
    <text evidence="17">The sequence shown here is derived from an EMBL/GenBank/DDBJ whole genome shotgun (WGS) entry which is preliminary data.</text>
</comment>
<dbReference type="GO" id="GO:0005634">
    <property type="term" value="C:nucleus"/>
    <property type="evidence" value="ECO:0007669"/>
    <property type="project" value="UniProtKB-SubCell"/>
</dbReference>
<dbReference type="FunFam" id="3.30.160.60:FF:000152">
    <property type="entry name" value="DNA-binding protein creA"/>
    <property type="match status" value="1"/>
</dbReference>
<keyword evidence="18" id="KW-1185">Reference proteome</keyword>
<dbReference type="PROSITE" id="PS00028">
    <property type="entry name" value="ZINC_FINGER_C2H2_1"/>
    <property type="match status" value="2"/>
</dbReference>
<keyword evidence="2" id="KW-0678">Repressor</keyword>
<proteinExistence type="inferred from homology"/>
<feature type="compositionally biased region" description="Polar residues" evidence="15">
    <location>
        <begin position="1"/>
        <end position="10"/>
    </location>
</feature>
<evidence type="ECO:0000256" key="15">
    <source>
        <dbReference type="SAM" id="MobiDB-lite"/>
    </source>
</evidence>
<evidence type="ECO:0000256" key="14">
    <source>
        <dbReference type="PROSITE-ProRule" id="PRU00042"/>
    </source>
</evidence>
<evidence type="ECO:0000313" key="17">
    <source>
        <dbReference type="EMBL" id="CAI5759093.1"/>
    </source>
</evidence>
<evidence type="ECO:0000259" key="16">
    <source>
        <dbReference type="PROSITE" id="PS50157"/>
    </source>
</evidence>
<evidence type="ECO:0000256" key="3">
    <source>
        <dbReference type="ARBA" id="ARBA00022723"/>
    </source>
</evidence>
<feature type="region of interest" description="Disordered" evidence="15">
    <location>
        <begin position="229"/>
        <end position="259"/>
    </location>
</feature>
<comment type="similarity">
    <text evidence="11">Belongs to the creA/MIG C2H2-type zinc-finger protein family.</text>
</comment>
<dbReference type="PROSITE" id="PS50157">
    <property type="entry name" value="ZINC_FINGER_C2H2_2"/>
    <property type="match status" value="2"/>
</dbReference>
<dbReference type="PANTHER" id="PTHR47428">
    <property type="entry name" value="REGULATORY PROTEIN MIG1-RELATED"/>
    <property type="match status" value="1"/>
</dbReference>
<evidence type="ECO:0000256" key="8">
    <source>
        <dbReference type="ARBA" id="ARBA00023125"/>
    </source>
</evidence>
<evidence type="ECO:0000256" key="5">
    <source>
        <dbReference type="ARBA" id="ARBA00022771"/>
    </source>
</evidence>
<keyword evidence="7" id="KW-0805">Transcription regulation</keyword>
<dbReference type="Gene3D" id="3.30.160.60">
    <property type="entry name" value="Classic Zinc Finger"/>
    <property type="match status" value="2"/>
</dbReference>
<keyword evidence="9" id="KW-0804">Transcription</keyword>
<keyword evidence="4" id="KW-0677">Repeat</keyword>
<dbReference type="InterPro" id="IPR013087">
    <property type="entry name" value="Znf_C2H2_type"/>
</dbReference>